<dbReference type="Pfam" id="PF00027">
    <property type="entry name" value="cNMP_binding"/>
    <property type="match status" value="1"/>
</dbReference>
<name>A0A5B7ZPT7_9GAMM</name>
<evidence type="ECO:0000256" key="5">
    <source>
        <dbReference type="ARBA" id="ARBA00022533"/>
    </source>
</evidence>
<keyword evidence="11" id="KW-0804">Transcription</keyword>
<dbReference type="OrthoDB" id="6881322at2"/>
<dbReference type="PANTHER" id="PTHR24567">
    <property type="entry name" value="CRP FAMILY TRANSCRIPTIONAL REGULATORY PROTEIN"/>
    <property type="match status" value="1"/>
</dbReference>
<evidence type="ECO:0000259" key="13">
    <source>
        <dbReference type="PROSITE" id="PS50042"/>
    </source>
</evidence>
<dbReference type="Proteomes" id="UP000308149">
    <property type="component" value="Chromosome"/>
</dbReference>
<protein>
    <recommendedName>
        <fullName evidence="3">CRP-like protein Clp</fullName>
    </recommendedName>
    <alternativeName>
        <fullName evidence="12">Catabolite activation-like protein</fullName>
    </alternativeName>
</protein>
<sequence>MRQQMDLDTRIPQDLLEQLLTAGDTRRYAIGDILFHQGDASDALYVLLSGRLRVYSGNANGREVVYNVLEAGDTFGELLLDGGPRSASVQAVAESECLVIKGDALRTLIRTCPDLAERLMLRLIARLRHATRTIHSLALEGVFERVVALLEENASGGDGTRRIPLLLTQQEIANRVGATREMVNHVMQRLRRNGYLARDAQRRTIIVKPLPLQG</sequence>
<comment type="subcellular location">
    <subcellularLocation>
        <location evidence="1">Cytoplasm</location>
    </subcellularLocation>
</comment>
<keyword evidence="7" id="KW-0805">Transcription regulation</keyword>
<evidence type="ECO:0000313" key="15">
    <source>
        <dbReference type="EMBL" id="QDA56769.1"/>
    </source>
</evidence>
<dbReference type="Pfam" id="PF13545">
    <property type="entry name" value="HTH_Crp_2"/>
    <property type="match status" value="1"/>
</dbReference>
<dbReference type="InterPro" id="IPR000595">
    <property type="entry name" value="cNMP-bd_dom"/>
</dbReference>
<dbReference type="InterPro" id="IPR036390">
    <property type="entry name" value="WH_DNA-bd_sf"/>
</dbReference>
<dbReference type="Gene3D" id="2.60.120.10">
    <property type="entry name" value="Jelly Rolls"/>
    <property type="match status" value="1"/>
</dbReference>
<organism evidence="15 16">
    <name type="scientific">Thermomonas aquatica</name>
    <dbReference type="NCBI Taxonomy" id="2202149"/>
    <lineage>
        <taxon>Bacteria</taxon>
        <taxon>Pseudomonadati</taxon>
        <taxon>Pseudomonadota</taxon>
        <taxon>Gammaproteobacteria</taxon>
        <taxon>Lysobacterales</taxon>
        <taxon>Lysobacteraceae</taxon>
        <taxon>Thermomonas</taxon>
    </lineage>
</organism>
<dbReference type="KEGG" id="thes:FHQ07_05280"/>
<proteinExistence type="predicted"/>
<dbReference type="GO" id="GO:0003700">
    <property type="term" value="F:DNA-binding transcription factor activity"/>
    <property type="evidence" value="ECO:0007669"/>
    <property type="project" value="TreeGrafter"/>
</dbReference>
<evidence type="ECO:0000256" key="9">
    <source>
        <dbReference type="ARBA" id="ARBA00023125"/>
    </source>
</evidence>
<dbReference type="GO" id="GO:0005829">
    <property type="term" value="C:cytosol"/>
    <property type="evidence" value="ECO:0007669"/>
    <property type="project" value="TreeGrafter"/>
</dbReference>
<dbReference type="SMART" id="SM00100">
    <property type="entry name" value="cNMP"/>
    <property type="match status" value="1"/>
</dbReference>
<evidence type="ECO:0000313" key="16">
    <source>
        <dbReference type="Proteomes" id="UP000308149"/>
    </source>
</evidence>
<feature type="domain" description="Cyclic nucleotide-binding" evidence="13">
    <location>
        <begin position="7"/>
        <end position="126"/>
    </location>
</feature>
<feature type="domain" description="HTH crp-type" evidence="14">
    <location>
        <begin position="140"/>
        <end position="211"/>
    </location>
</feature>
<evidence type="ECO:0000256" key="10">
    <source>
        <dbReference type="ARBA" id="ARBA00023159"/>
    </source>
</evidence>
<dbReference type="EMBL" id="CP040871">
    <property type="protein sequence ID" value="QDA56769.1"/>
    <property type="molecule type" value="Genomic_DNA"/>
</dbReference>
<dbReference type="InterPro" id="IPR014710">
    <property type="entry name" value="RmlC-like_jellyroll"/>
</dbReference>
<dbReference type="GO" id="GO:0003677">
    <property type="term" value="F:DNA binding"/>
    <property type="evidence" value="ECO:0007669"/>
    <property type="project" value="UniProtKB-KW"/>
</dbReference>
<evidence type="ECO:0000256" key="1">
    <source>
        <dbReference type="ARBA" id="ARBA00004496"/>
    </source>
</evidence>
<keyword evidence="6" id="KW-0973">c-di-GMP</keyword>
<keyword evidence="5" id="KW-0021">Allosteric enzyme</keyword>
<evidence type="ECO:0000256" key="11">
    <source>
        <dbReference type="ARBA" id="ARBA00023163"/>
    </source>
</evidence>
<evidence type="ECO:0000256" key="3">
    <source>
        <dbReference type="ARBA" id="ARBA00020769"/>
    </source>
</evidence>
<reference evidence="15 16" key="1">
    <citation type="submission" date="2019-06" db="EMBL/GenBank/DDBJ databases">
        <title>Thermomonas aquatica sp. nov., isolated from an industrial wastewater treatment plant.</title>
        <authorList>
            <person name="Jeon J.H."/>
            <person name="Park D.-S."/>
        </authorList>
    </citation>
    <scope>NUCLEOTIDE SEQUENCE [LARGE SCALE GENOMIC DNA]</scope>
    <source>
        <strain evidence="15 16">SY21</strain>
    </source>
</reference>
<dbReference type="InterPro" id="IPR012318">
    <property type="entry name" value="HTH_CRP"/>
</dbReference>
<evidence type="ECO:0000256" key="8">
    <source>
        <dbReference type="ARBA" id="ARBA00023026"/>
    </source>
</evidence>
<dbReference type="GO" id="GO:0003824">
    <property type="term" value="F:catalytic activity"/>
    <property type="evidence" value="ECO:0007669"/>
    <property type="project" value="UniProtKB-KW"/>
</dbReference>
<keyword evidence="10" id="KW-0010">Activator</keyword>
<dbReference type="AlphaFoldDB" id="A0A5B7ZPT7"/>
<keyword evidence="9" id="KW-0238">DNA-binding</keyword>
<dbReference type="CDD" id="cd00038">
    <property type="entry name" value="CAP_ED"/>
    <property type="match status" value="1"/>
</dbReference>
<accession>A0A5B7ZPT7</accession>
<dbReference type="PROSITE" id="PS51063">
    <property type="entry name" value="HTH_CRP_2"/>
    <property type="match status" value="1"/>
</dbReference>
<evidence type="ECO:0000256" key="4">
    <source>
        <dbReference type="ARBA" id="ARBA00022491"/>
    </source>
</evidence>
<evidence type="ECO:0000256" key="7">
    <source>
        <dbReference type="ARBA" id="ARBA00023015"/>
    </source>
</evidence>
<evidence type="ECO:0000256" key="12">
    <source>
        <dbReference type="ARBA" id="ARBA00031697"/>
    </source>
</evidence>
<keyword evidence="16" id="KW-1185">Reference proteome</keyword>
<dbReference type="SMART" id="SM00419">
    <property type="entry name" value="HTH_CRP"/>
    <property type="match status" value="1"/>
</dbReference>
<dbReference type="InterPro" id="IPR050397">
    <property type="entry name" value="Env_Response_Regulators"/>
</dbReference>
<dbReference type="PRINTS" id="PR00103">
    <property type="entry name" value="CAMPKINASE"/>
</dbReference>
<dbReference type="SUPFAM" id="SSF46785">
    <property type="entry name" value="Winged helix' DNA-binding domain"/>
    <property type="match status" value="1"/>
</dbReference>
<evidence type="ECO:0000256" key="2">
    <source>
        <dbReference type="ARBA" id="ARBA00011738"/>
    </source>
</evidence>
<dbReference type="PANTHER" id="PTHR24567:SF74">
    <property type="entry name" value="HTH-TYPE TRANSCRIPTIONAL REGULATOR ARCR"/>
    <property type="match status" value="1"/>
</dbReference>
<dbReference type="PRINTS" id="PR00034">
    <property type="entry name" value="HTHCRP"/>
</dbReference>
<keyword evidence="8" id="KW-0843">Virulence</keyword>
<dbReference type="SUPFAM" id="SSF51206">
    <property type="entry name" value="cAMP-binding domain-like"/>
    <property type="match status" value="1"/>
</dbReference>
<keyword evidence="4" id="KW-0678">Repressor</keyword>
<comment type="subunit">
    <text evidence="2">Homodimer.</text>
</comment>
<evidence type="ECO:0000259" key="14">
    <source>
        <dbReference type="PROSITE" id="PS51063"/>
    </source>
</evidence>
<evidence type="ECO:0000256" key="6">
    <source>
        <dbReference type="ARBA" id="ARBA00022636"/>
    </source>
</evidence>
<dbReference type="InterPro" id="IPR018490">
    <property type="entry name" value="cNMP-bd_dom_sf"/>
</dbReference>
<dbReference type="PROSITE" id="PS50042">
    <property type="entry name" value="CNMP_BINDING_3"/>
    <property type="match status" value="1"/>
</dbReference>
<gene>
    <name evidence="15" type="ORF">FHQ07_05280</name>
</gene>